<evidence type="ECO:0000313" key="4">
    <source>
        <dbReference type="EMBL" id="CAH2099695.1"/>
    </source>
</evidence>
<dbReference type="CDD" id="cd01644">
    <property type="entry name" value="RT_pepA17"/>
    <property type="match status" value="1"/>
</dbReference>
<dbReference type="PROSITE" id="PS50175">
    <property type="entry name" value="ASP_PROT_RETROV"/>
    <property type="match status" value="1"/>
</dbReference>
<name>A0AAU9US90_EUPED</name>
<evidence type="ECO:0000256" key="2">
    <source>
        <dbReference type="SAM" id="Coils"/>
    </source>
</evidence>
<dbReference type="GO" id="GO:0004190">
    <property type="term" value="F:aspartic-type endopeptidase activity"/>
    <property type="evidence" value="ECO:0007669"/>
    <property type="project" value="InterPro"/>
</dbReference>
<dbReference type="InterPro" id="IPR005312">
    <property type="entry name" value="DUF1759"/>
</dbReference>
<gene>
    <name evidence="4" type="ORF">EEDITHA_LOCUS14641</name>
</gene>
<dbReference type="AlphaFoldDB" id="A0AAU9US90"/>
<reference evidence="4" key="1">
    <citation type="submission" date="2022-03" db="EMBL/GenBank/DDBJ databases">
        <authorList>
            <person name="Tunstrom K."/>
        </authorList>
    </citation>
    <scope>NUCLEOTIDE SEQUENCE</scope>
</reference>
<organism evidence="4 5">
    <name type="scientific">Euphydryas editha</name>
    <name type="common">Edith's checkerspot</name>
    <dbReference type="NCBI Taxonomy" id="104508"/>
    <lineage>
        <taxon>Eukaryota</taxon>
        <taxon>Metazoa</taxon>
        <taxon>Ecdysozoa</taxon>
        <taxon>Arthropoda</taxon>
        <taxon>Hexapoda</taxon>
        <taxon>Insecta</taxon>
        <taxon>Pterygota</taxon>
        <taxon>Neoptera</taxon>
        <taxon>Endopterygota</taxon>
        <taxon>Lepidoptera</taxon>
        <taxon>Glossata</taxon>
        <taxon>Ditrysia</taxon>
        <taxon>Papilionoidea</taxon>
        <taxon>Nymphalidae</taxon>
        <taxon>Nymphalinae</taxon>
        <taxon>Euphydryas</taxon>
    </lineage>
</organism>
<dbReference type="SUPFAM" id="SSF56672">
    <property type="entry name" value="DNA/RNA polymerases"/>
    <property type="match status" value="1"/>
</dbReference>
<dbReference type="Proteomes" id="UP001153954">
    <property type="component" value="Unassembled WGS sequence"/>
</dbReference>
<dbReference type="Pfam" id="PF03564">
    <property type="entry name" value="DUF1759"/>
    <property type="match status" value="1"/>
</dbReference>
<dbReference type="Gene3D" id="2.40.70.10">
    <property type="entry name" value="Acid Proteases"/>
    <property type="match status" value="1"/>
</dbReference>
<sequence length="1077" mass="122696">MAKMETSLNLQVDLSSRIFKARVNFKKSPKERVTKDFVMCRLESLEQLWSEFRKGHRALLQQSDPQLLEKVSYIASDTYNDTEEEYMIYKCELKRHLPDVDISDNPGKCSDSNVRVKLPKISIPTFSGKYTEWITFRDLFVSMIHNNTSLDNVQKLQYLKGFLTGEAEQLIRYIPVSDANYEQCWKMLEKRYSNKKYLSNCILKRLLSQKNATSESASFLKELIDTSSDCLNALTNLGINVSTWDIIVIHLLSIKLDSESRKQWELNVTMNVPSDSLPTFSQFKDFLTSRYRALEFIEPKHVNKQINSNIKSNISNPKVLHTTGVTRLLCELCGEEHKLSFCKKFGNLDCESRREFVTKNRICFNCLGSSHSVKFCQIPISCKICKKRHHSLLHPGGVPRSTVNSGVSVQAVPEVLGKDNGVLNSSQGVVTPTVTASYMACSNKTKEISHVLLATALVEAKSKLGQYQVVRALLDQGSQASFVTEATVQGLGLKKNYTNSVISGLGGEKSTMISKYMVSLNIKSRVDPQFQIEVKAYVLNNITTFIPGKKITVKDWVELDNLCLADPTYHTPNKIDILLGAEVYSQILKEGVLRGPVGCPVAQSTALGWILSGPVGSDSRVVSVFHSQVQEEFEIKKFWELESEPLLGKKILTAEEQRCEDIFAATTRRTEDGKYVVRLPFRDADPACKNGESREIAVKRLKNLERKFNNDSLLKDRYAEVIREYLRLGHMELVQEPDKRRDEAVYLPHHAVIREDKSTSKVRVVFDASCKNKNGISLNDTLMVGPTLQPDLRHVILNWRKYSVCVIADIVKMYRMVRVAEEDCDFQRIVWRDRPEDPIKDYRLLTVTFGTAPAPYLAVRTLNQVAKDYKEKYPVAASKVKREFYMDDLLTGCGNVEEGKELVKEMDALLKEGGFVLQKWSTNNTELLKFMNQNREQEDNKIEEKKNKELETKLDNIVKILGLTWNSTRDEFQYSVKLPPLSAPVTKRKIISDVARLYDPLGWIAPCGIKAKIFIQRLWIAGTGWDEEPPEDILNDWYTYRKKHPGFDGLTRVVSLKCKNSIIKRPTSKLIILPVCD</sequence>
<proteinExistence type="predicted"/>
<dbReference type="Pfam" id="PF05380">
    <property type="entry name" value="Peptidase_A17"/>
    <property type="match status" value="1"/>
</dbReference>
<dbReference type="InterPro" id="IPR043502">
    <property type="entry name" value="DNA/RNA_pol_sf"/>
</dbReference>
<keyword evidence="5" id="KW-1185">Reference proteome</keyword>
<dbReference type="InterPro" id="IPR001995">
    <property type="entry name" value="Peptidase_A2_cat"/>
</dbReference>
<accession>A0AAU9US90</accession>
<dbReference type="PANTHER" id="PTHR47331">
    <property type="entry name" value="PHD-TYPE DOMAIN-CONTAINING PROTEIN"/>
    <property type="match status" value="1"/>
</dbReference>
<keyword evidence="1" id="KW-0378">Hydrolase</keyword>
<dbReference type="InterPro" id="IPR008042">
    <property type="entry name" value="Retrotrans_Pao"/>
</dbReference>
<keyword evidence="2" id="KW-0175">Coiled coil</keyword>
<feature type="coiled-coil region" evidence="2">
    <location>
        <begin position="928"/>
        <end position="960"/>
    </location>
</feature>
<dbReference type="PANTHER" id="PTHR47331:SF1">
    <property type="entry name" value="GAG-LIKE PROTEIN"/>
    <property type="match status" value="1"/>
</dbReference>
<dbReference type="Pfam" id="PF00078">
    <property type="entry name" value="RVT_1"/>
    <property type="match status" value="1"/>
</dbReference>
<comment type="caution">
    <text evidence="4">The sequence shown here is derived from an EMBL/GenBank/DDBJ whole genome shotgun (WGS) entry which is preliminary data.</text>
</comment>
<dbReference type="GO" id="GO:0071897">
    <property type="term" value="P:DNA biosynthetic process"/>
    <property type="evidence" value="ECO:0007669"/>
    <property type="project" value="UniProtKB-ARBA"/>
</dbReference>
<dbReference type="InterPro" id="IPR000477">
    <property type="entry name" value="RT_dom"/>
</dbReference>
<evidence type="ECO:0000256" key="1">
    <source>
        <dbReference type="ARBA" id="ARBA00022801"/>
    </source>
</evidence>
<evidence type="ECO:0000259" key="3">
    <source>
        <dbReference type="PROSITE" id="PS50175"/>
    </source>
</evidence>
<evidence type="ECO:0000313" key="5">
    <source>
        <dbReference type="Proteomes" id="UP001153954"/>
    </source>
</evidence>
<dbReference type="EMBL" id="CAKOGL010000022">
    <property type="protein sequence ID" value="CAH2099695.1"/>
    <property type="molecule type" value="Genomic_DNA"/>
</dbReference>
<protein>
    <recommendedName>
        <fullName evidence="3">Peptidase A2 domain-containing protein</fullName>
    </recommendedName>
</protein>
<dbReference type="GO" id="GO:0006508">
    <property type="term" value="P:proteolysis"/>
    <property type="evidence" value="ECO:0007669"/>
    <property type="project" value="InterPro"/>
</dbReference>
<feature type="domain" description="Peptidase A2" evidence="3">
    <location>
        <begin position="470"/>
        <end position="507"/>
    </location>
</feature>
<dbReference type="InterPro" id="IPR021109">
    <property type="entry name" value="Peptidase_aspartic_dom_sf"/>
</dbReference>